<evidence type="ECO:0008006" key="3">
    <source>
        <dbReference type="Google" id="ProtNLM"/>
    </source>
</evidence>
<dbReference type="AlphaFoldDB" id="A0AAD6TW31"/>
<accession>A0AAD6TW31</accession>
<sequence length="511" mass="56796">MSNPLDLARRTGYPTLEGQLDVRVSSDPATAKLRGVYELLEDTDAEIAGTLAHLQRLEARRKDLLIDLNSIASFMLNLPAELICEIFLHCLPPLCTPPSPRDAPLLLAQVCRHWRSMALSLPALWTHICVPVALKAVGSRVEMPSAVLDLWLERAGPCLLSVSVVLETQAPPPETTQVWWPSNEAFRTLCHNCHRWRELEIVRRLEDFPLFLPKETHWNLPELAKLTLLLAYGGRHPSGYPPGVLSNLMNTPALREVHLMGFTPISLQLPWAQLTTAHVENLLPIEFLETLAHTTHLVDGTFSLWPTQMFHIPATAPAVRLLRLKSLRIIGELCTEIMTYLACPALARFALSFGPGNDLAPLTAFLARSPSIVDLDLDARAAVPLGGLLGVLDALPTTEALALGVHTGLLNTMLPHVLRSTPTLLPRLRRLVVRERVDRYNEPPVDAADVVDMLRTRWAAGLKSFCLVTTHVFHTIHPGFSILAREGMDLELKTHGSGPFLVVYFNSRRQY</sequence>
<proteinExistence type="predicted"/>
<dbReference type="InterPro" id="IPR036047">
    <property type="entry name" value="F-box-like_dom_sf"/>
</dbReference>
<reference evidence="1" key="1">
    <citation type="submission" date="2023-03" db="EMBL/GenBank/DDBJ databases">
        <title>Massive genome expansion in bonnet fungi (Mycena s.s.) driven by repeated elements and novel gene families across ecological guilds.</title>
        <authorList>
            <consortium name="Lawrence Berkeley National Laboratory"/>
            <person name="Harder C.B."/>
            <person name="Miyauchi S."/>
            <person name="Viragh M."/>
            <person name="Kuo A."/>
            <person name="Thoen E."/>
            <person name="Andreopoulos B."/>
            <person name="Lu D."/>
            <person name="Skrede I."/>
            <person name="Drula E."/>
            <person name="Henrissat B."/>
            <person name="Morin E."/>
            <person name="Kohler A."/>
            <person name="Barry K."/>
            <person name="LaButti K."/>
            <person name="Morin E."/>
            <person name="Salamov A."/>
            <person name="Lipzen A."/>
            <person name="Mereny Z."/>
            <person name="Hegedus B."/>
            <person name="Baldrian P."/>
            <person name="Stursova M."/>
            <person name="Weitz H."/>
            <person name="Taylor A."/>
            <person name="Grigoriev I.V."/>
            <person name="Nagy L.G."/>
            <person name="Martin F."/>
            <person name="Kauserud H."/>
        </authorList>
    </citation>
    <scope>NUCLEOTIDE SEQUENCE</scope>
    <source>
        <strain evidence="1">CBHHK173m</strain>
    </source>
</reference>
<keyword evidence="2" id="KW-1185">Reference proteome</keyword>
<dbReference type="EMBL" id="JARJCN010000049">
    <property type="protein sequence ID" value="KAJ7081638.1"/>
    <property type="molecule type" value="Genomic_DNA"/>
</dbReference>
<evidence type="ECO:0000313" key="2">
    <source>
        <dbReference type="Proteomes" id="UP001222325"/>
    </source>
</evidence>
<organism evidence="1 2">
    <name type="scientific">Mycena belliarum</name>
    <dbReference type="NCBI Taxonomy" id="1033014"/>
    <lineage>
        <taxon>Eukaryota</taxon>
        <taxon>Fungi</taxon>
        <taxon>Dikarya</taxon>
        <taxon>Basidiomycota</taxon>
        <taxon>Agaricomycotina</taxon>
        <taxon>Agaricomycetes</taxon>
        <taxon>Agaricomycetidae</taxon>
        <taxon>Agaricales</taxon>
        <taxon>Marasmiineae</taxon>
        <taxon>Mycenaceae</taxon>
        <taxon>Mycena</taxon>
    </lineage>
</organism>
<gene>
    <name evidence="1" type="ORF">B0H15DRAFT_952990</name>
</gene>
<evidence type="ECO:0000313" key="1">
    <source>
        <dbReference type="EMBL" id="KAJ7081638.1"/>
    </source>
</evidence>
<dbReference type="Proteomes" id="UP001222325">
    <property type="component" value="Unassembled WGS sequence"/>
</dbReference>
<dbReference type="SUPFAM" id="SSF81383">
    <property type="entry name" value="F-box domain"/>
    <property type="match status" value="1"/>
</dbReference>
<protein>
    <recommendedName>
        <fullName evidence="3">F-box domain-containing protein</fullName>
    </recommendedName>
</protein>
<dbReference type="Gene3D" id="1.20.1280.50">
    <property type="match status" value="1"/>
</dbReference>
<name>A0AAD6TW31_9AGAR</name>
<comment type="caution">
    <text evidence="1">The sequence shown here is derived from an EMBL/GenBank/DDBJ whole genome shotgun (WGS) entry which is preliminary data.</text>
</comment>